<dbReference type="AlphaFoldDB" id="A0A4R6RM91"/>
<evidence type="ECO:0000313" key="2">
    <source>
        <dbReference type="EMBL" id="TDP87793.1"/>
    </source>
</evidence>
<dbReference type="RefSeq" id="WP_126541493.1">
    <property type="nucleotide sequence ID" value="NZ_BSPM01000008.1"/>
</dbReference>
<comment type="caution">
    <text evidence="2">The sequence shown here is derived from an EMBL/GenBank/DDBJ whole genome shotgun (WGS) entry which is preliminary data.</text>
</comment>
<sequence>MLVFLSPVTERNRVVRAFFDGLAGRYRPVLREEAGVNAAAEYLAGGIPVIVHVSGETGFFRAGLTDEETARVVEEVRSGLTRVAAAGGRIVWSVGVPSPENTKPEAVAELRRVLAAKADVVLLPPGGYRLEDVHPKLRRDPARGRTGLWPADAAALGAVYDAVAADLATLRADYADDLAAIPAPDLPPPADPAPLFVDWPNTAKTGRNWGDKLNPVLAALLSGRPVVNGKGTLRSDDAPAIRMIGSSLGSIRPRSVVYGTGYIDTADKTPVPRAVAAVRGPLSRAKALAAGLDVPDVYGDMALLLPLFYRPAIEPTFDVGVIQHFRDAEGEPLPPVPAGLKVKVIDILGSITGVVDDILSCREIVSSSLHGLIAAHAYGRPATWLKWGNRPMGDDFKFRDYFASVGWDDAEPFRVTAATTAADFLGPKLTTRPLVDVAKLIAACPFADDARKRALLDCAAREFPAIPPVSFLAPRAEGLRRAG</sequence>
<evidence type="ECO:0000259" key="1">
    <source>
        <dbReference type="Pfam" id="PF04230"/>
    </source>
</evidence>
<dbReference type="EMBL" id="SNXY01000006">
    <property type="protein sequence ID" value="TDP87793.1"/>
    <property type="molecule type" value="Genomic_DNA"/>
</dbReference>
<evidence type="ECO:0000313" key="3">
    <source>
        <dbReference type="Proteomes" id="UP000294547"/>
    </source>
</evidence>
<feature type="domain" description="Polysaccharide pyruvyl transferase" evidence="1">
    <location>
        <begin position="277"/>
        <end position="388"/>
    </location>
</feature>
<protein>
    <recommendedName>
        <fullName evidence="1">Polysaccharide pyruvyl transferase domain-containing protein</fullName>
    </recommendedName>
</protein>
<organism evidence="2 3">
    <name type="scientific">Oharaeibacter diazotrophicus</name>
    <dbReference type="NCBI Taxonomy" id="1920512"/>
    <lineage>
        <taxon>Bacteria</taxon>
        <taxon>Pseudomonadati</taxon>
        <taxon>Pseudomonadota</taxon>
        <taxon>Alphaproteobacteria</taxon>
        <taxon>Hyphomicrobiales</taxon>
        <taxon>Pleomorphomonadaceae</taxon>
        <taxon>Oharaeibacter</taxon>
    </lineage>
</organism>
<accession>A0A4R6RM91</accession>
<gene>
    <name evidence="2" type="ORF">EDD54_1692</name>
</gene>
<proteinExistence type="predicted"/>
<dbReference type="InterPro" id="IPR007345">
    <property type="entry name" value="Polysacch_pyruvyl_Trfase"/>
</dbReference>
<dbReference type="Proteomes" id="UP000294547">
    <property type="component" value="Unassembled WGS sequence"/>
</dbReference>
<name>A0A4R6RM91_9HYPH</name>
<dbReference type="Pfam" id="PF04230">
    <property type="entry name" value="PS_pyruv_trans"/>
    <property type="match status" value="1"/>
</dbReference>
<reference evidence="2 3" key="1">
    <citation type="submission" date="2019-03" db="EMBL/GenBank/DDBJ databases">
        <title>Genomic Encyclopedia of Type Strains, Phase IV (KMG-IV): sequencing the most valuable type-strain genomes for metagenomic binning, comparative biology and taxonomic classification.</title>
        <authorList>
            <person name="Goeker M."/>
        </authorList>
    </citation>
    <scope>NUCLEOTIDE SEQUENCE [LARGE SCALE GENOMIC DNA]</scope>
    <source>
        <strain evidence="2 3">DSM 102969</strain>
    </source>
</reference>
<keyword evidence="3" id="KW-1185">Reference proteome</keyword>
<dbReference type="OrthoDB" id="9803627at2"/>